<dbReference type="Pfam" id="PF00069">
    <property type="entry name" value="Pkinase"/>
    <property type="match status" value="2"/>
</dbReference>
<keyword evidence="9 16" id="KW-0418">Kinase</keyword>
<evidence type="ECO:0000256" key="7">
    <source>
        <dbReference type="ARBA" id="ARBA00022679"/>
    </source>
</evidence>
<evidence type="ECO:0000256" key="9">
    <source>
        <dbReference type="ARBA" id="ARBA00022777"/>
    </source>
</evidence>
<evidence type="ECO:0000313" key="16">
    <source>
        <dbReference type="EMBL" id="KAK3376283.1"/>
    </source>
</evidence>
<evidence type="ECO:0000256" key="4">
    <source>
        <dbReference type="ARBA" id="ARBA00013948"/>
    </source>
</evidence>
<evidence type="ECO:0000256" key="1">
    <source>
        <dbReference type="ARBA" id="ARBA00003747"/>
    </source>
</evidence>
<dbReference type="Gene3D" id="1.10.510.10">
    <property type="entry name" value="Transferase(Phosphotransferase) domain 1"/>
    <property type="match status" value="1"/>
</dbReference>
<comment type="function">
    <text evidence="1">Component of the EKC/KEOPS complex that is required for the formation of a threonylcarbamoyl group on adenosine at position 37 (t(6)A37) in tRNAs that read codons beginning with adenine. The complex is probably involved in the transfer of the threonylcarbamoyl moiety of threonylcarbamoyl-AMP (TC-AMP) to the N6 group of A37. BUD32 has ATPase activity in the context of the EKC/KEOPS complex and likely plays a supporting role to the catalytic subunit KAE1. The EKC/KEOPS complex also promotes both telomere uncapping and telomere elongation. The complex is required for efficient recruitment of transcriptional coactivators.</text>
</comment>
<comment type="subunit">
    <text evidence="2">Component of the EKC/KEOPS complex composed of at least BUD32, CGI121, GON7, KAE1 and PCC1; the whole complex dimerizes.</text>
</comment>
<evidence type="ECO:0000256" key="3">
    <source>
        <dbReference type="ARBA" id="ARBA00012513"/>
    </source>
</evidence>
<dbReference type="EMBL" id="JAULSN010000003">
    <property type="protein sequence ID" value="KAK3376283.1"/>
    <property type="molecule type" value="Genomic_DNA"/>
</dbReference>
<proteinExistence type="predicted"/>
<keyword evidence="17" id="KW-1185">Reference proteome</keyword>
<gene>
    <name evidence="16" type="ORF">B0T24DRAFT_572951</name>
</gene>
<sequence length="449" mass="50005">MVSSGIPNVVFLPQRYRLANNEVPENVSDYTKGGFHPVHIGDSIGPDGRFRIMNKMGSGGSGTVWLCEDTQHEIGKPKWRAVKISKARCGTTGAVELKIKNIFTKHGVTPWSAFHNGVAIPIDSFTINGPNGTHMCLVLPVLGPKIHRNFGSFNDTELKRRSVCLNIAQAMKYIHSLGICHGDFRPANILFQMPGLEHFDETEITQVFGGLPRVVKNLRTTMEQMRTKPDYRVIDAKIDTVAFQQLLSMKYSDGVSYEPKIAVVDFGSAFKPSVQTKERTAITLAYMAPEFFSKGPAGITSDVWALGCTISEVMLHVCHFQNSSTADDRLLTMFENWEHFCGPIPMHYRQSISHALLADNVNIEARFPSFDNPNKPALSDLMADEELIHPNSAGSVWGFNSSQLERAIDKLGTDNANRLIGLLCAILKWKSKERLSVEEIINHPFFGRD</sequence>
<accession>A0AAE0KGE1</accession>
<dbReference type="InterPro" id="IPR008266">
    <property type="entry name" value="Tyr_kinase_AS"/>
</dbReference>
<evidence type="ECO:0000256" key="5">
    <source>
        <dbReference type="ARBA" id="ARBA00019973"/>
    </source>
</evidence>
<dbReference type="SUPFAM" id="SSF56112">
    <property type="entry name" value="Protein kinase-like (PK-like)"/>
    <property type="match status" value="1"/>
</dbReference>
<name>A0AAE0KGE1_9PEZI</name>
<dbReference type="InterPro" id="IPR051175">
    <property type="entry name" value="CLK_kinases"/>
</dbReference>
<evidence type="ECO:0000256" key="10">
    <source>
        <dbReference type="ARBA" id="ARBA00022840"/>
    </source>
</evidence>
<reference evidence="16" key="1">
    <citation type="journal article" date="2023" name="Mol. Phylogenet. Evol.">
        <title>Genome-scale phylogeny and comparative genomics of the fungal order Sordariales.</title>
        <authorList>
            <person name="Hensen N."/>
            <person name="Bonometti L."/>
            <person name="Westerberg I."/>
            <person name="Brannstrom I.O."/>
            <person name="Guillou S."/>
            <person name="Cros-Aarteil S."/>
            <person name="Calhoun S."/>
            <person name="Haridas S."/>
            <person name="Kuo A."/>
            <person name="Mondo S."/>
            <person name="Pangilinan J."/>
            <person name="Riley R."/>
            <person name="LaButti K."/>
            <person name="Andreopoulos B."/>
            <person name="Lipzen A."/>
            <person name="Chen C."/>
            <person name="Yan M."/>
            <person name="Daum C."/>
            <person name="Ng V."/>
            <person name="Clum A."/>
            <person name="Steindorff A."/>
            <person name="Ohm R.A."/>
            <person name="Martin F."/>
            <person name="Silar P."/>
            <person name="Natvig D.O."/>
            <person name="Lalanne C."/>
            <person name="Gautier V."/>
            <person name="Ament-Velasquez S.L."/>
            <person name="Kruys A."/>
            <person name="Hutchinson M.I."/>
            <person name="Powell A.J."/>
            <person name="Barry K."/>
            <person name="Miller A.N."/>
            <person name="Grigoriev I.V."/>
            <person name="Debuchy R."/>
            <person name="Gladieux P."/>
            <person name="Hiltunen Thoren M."/>
            <person name="Johannesson H."/>
        </authorList>
    </citation>
    <scope>NUCLEOTIDE SEQUENCE</scope>
    <source>
        <strain evidence="16">CBS 958.72</strain>
    </source>
</reference>
<evidence type="ECO:0000256" key="6">
    <source>
        <dbReference type="ARBA" id="ARBA00022527"/>
    </source>
</evidence>
<dbReference type="SMART" id="SM00220">
    <property type="entry name" value="S_TKc"/>
    <property type="match status" value="1"/>
</dbReference>
<evidence type="ECO:0000256" key="13">
    <source>
        <dbReference type="ARBA" id="ARBA00047899"/>
    </source>
</evidence>
<dbReference type="InterPro" id="IPR011009">
    <property type="entry name" value="Kinase-like_dom_sf"/>
</dbReference>
<evidence type="ECO:0000256" key="8">
    <source>
        <dbReference type="ARBA" id="ARBA00022741"/>
    </source>
</evidence>
<reference evidence="16" key="2">
    <citation type="submission" date="2023-06" db="EMBL/GenBank/DDBJ databases">
        <authorList>
            <consortium name="Lawrence Berkeley National Laboratory"/>
            <person name="Haridas S."/>
            <person name="Hensen N."/>
            <person name="Bonometti L."/>
            <person name="Westerberg I."/>
            <person name="Brannstrom I.O."/>
            <person name="Guillou S."/>
            <person name="Cros-Aarteil S."/>
            <person name="Calhoun S."/>
            <person name="Kuo A."/>
            <person name="Mondo S."/>
            <person name="Pangilinan J."/>
            <person name="Riley R."/>
            <person name="Labutti K."/>
            <person name="Andreopoulos B."/>
            <person name="Lipzen A."/>
            <person name="Chen C."/>
            <person name="Yanf M."/>
            <person name="Daum C."/>
            <person name="Ng V."/>
            <person name="Clum A."/>
            <person name="Steindorff A."/>
            <person name="Ohm R."/>
            <person name="Martin F."/>
            <person name="Silar P."/>
            <person name="Natvig D."/>
            <person name="Lalanne C."/>
            <person name="Gautier V."/>
            <person name="Ament-Velasquez S.L."/>
            <person name="Kruys A."/>
            <person name="Hutchinson M.I."/>
            <person name="Powell A.J."/>
            <person name="Barry K."/>
            <person name="Miller A.N."/>
            <person name="Grigoriev I.V."/>
            <person name="Debuchy R."/>
            <person name="Gladieux P."/>
            <person name="Thoren M.H."/>
            <person name="Johannesson H."/>
        </authorList>
    </citation>
    <scope>NUCLEOTIDE SEQUENCE</scope>
    <source>
        <strain evidence="16">CBS 958.72</strain>
    </source>
</reference>
<dbReference type="InterPro" id="IPR000719">
    <property type="entry name" value="Prot_kinase_dom"/>
</dbReference>
<keyword evidence="8" id="KW-0547">Nucleotide-binding</keyword>
<dbReference type="Gene3D" id="3.30.200.20">
    <property type="entry name" value="Phosphorylase Kinase, domain 1"/>
    <property type="match status" value="1"/>
</dbReference>
<dbReference type="GO" id="GO:0005524">
    <property type="term" value="F:ATP binding"/>
    <property type="evidence" value="ECO:0007669"/>
    <property type="project" value="UniProtKB-KW"/>
</dbReference>
<evidence type="ECO:0000259" key="15">
    <source>
        <dbReference type="PROSITE" id="PS50011"/>
    </source>
</evidence>
<dbReference type="GO" id="GO:0004674">
    <property type="term" value="F:protein serine/threonine kinase activity"/>
    <property type="evidence" value="ECO:0007669"/>
    <property type="project" value="UniProtKB-KW"/>
</dbReference>
<dbReference type="PANTHER" id="PTHR45646:SF11">
    <property type="entry name" value="SERINE_THREONINE-PROTEIN KINASE DOA"/>
    <property type="match status" value="1"/>
</dbReference>
<evidence type="ECO:0000313" key="17">
    <source>
        <dbReference type="Proteomes" id="UP001287356"/>
    </source>
</evidence>
<comment type="catalytic activity">
    <reaction evidence="14">
        <text>L-seryl-[protein] + ATP = O-phospho-L-seryl-[protein] + ADP + H(+)</text>
        <dbReference type="Rhea" id="RHEA:17989"/>
        <dbReference type="Rhea" id="RHEA-COMP:9863"/>
        <dbReference type="Rhea" id="RHEA-COMP:11604"/>
        <dbReference type="ChEBI" id="CHEBI:15378"/>
        <dbReference type="ChEBI" id="CHEBI:29999"/>
        <dbReference type="ChEBI" id="CHEBI:30616"/>
        <dbReference type="ChEBI" id="CHEBI:83421"/>
        <dbReference type="ChEBI" id="CHEBI:456216"/>
        <dbReference type="EC" id="2.7.11.1"/>
    </reaction>
</comment>
<evidence type="ECO:0000256" key="14">
    <source>
        <dbReference type="ARBA" id="ARBA00048679"/>
    </source>
</evidence>
<evidence type="ECO:0000256" key="12">
    <source>
        <dbReference type="ARBA" id="ARBA00033194"/>
    </source>
</evidence>
<organism evidence="16 17">
    <name type="scientific">Lasiosphaeria ovina</name>
    <dbReference type="NCBI Taxonomy" id="92902"/>
    <lineage>
        <taxon>Eukaryota</taxon>
        <taxon>Fungi</taxon>
        <taxon>Dikarya</taxon>
        <taxon>Ascomycota</taxon>
        <taxon>Pezizomycotina</taxon>
        <taxon>Sordariomycetes</taxon>
        <taxon>Sordariomycetidae</taxon>
        <taxon>Sordariales</taxon>
        <taxon>Lasiosphaeriaceae</taxon>
        <taxon>Lasiosphaeria</taxon>
    </lineage>
</organism>
<dbReference type="Proteomes" id="UP001287356">
    <property type="component" value="Unassembled WGS sequence"/>
</dbReference>
<dbReference type="GO" id="GO:0043484">
    <property type="term" value="P:regulation of RNA splicing"/>
    <property type="evidence" value="ECO:0007669"/>
    <property type="project" value="TreeGrafter"/>
</dbReference>
<dbReference type="PANTHER" id="PTHR45646">
    <property type="entry name" value="SERINE/THREONINE-PROTEIN KINASE DOA-RELATED"/>
    <property type="match status" value="1"/>
</dbReference>
<evidence type="ECO:0000256" key="11">
    <source>
        <dbReference type="ARBA" id="ARBA00030980"/>
    </source>
</evidence>
<dbReference type="GO" id="GO:0005634">
    <property type="term" value="C:nucleus"/>
    <property type="evidence" value="ECO:0007669"/>
    <property type="project" value="TreeGrafter"/>
</dbReference>
<dbReference type="AlphaFoldDB" id="A0AAE0KGE1"/>
<keyword evidence="6" id="KW-0723">Serine/threonine-protein kinase</keyword>
<comment type="caution">
    <text evidence="16">The sequence shown here is derived from an EMBL/GenBank/DDBJ whole genome shotgun (WGS) entry which is preliminary data.</text>
</comment>
<dbReference type="EC" id="2.7.11.1" evidence="3"/>
<comment type="catalytic activity">
    <reaction evidence="13">
        <text>L-threonyl-[protein] + ATP = O-phospho-L-threonyl-[protein] + ADP + H(+)</text>
        <dbReference type="Rhea" id="RHEA:46608"/>
        <dbReference type="Rhea" id="RHEA-COMP:11060"/>
        <dbReference type="Rhea" id="RHEA-COMP:11605"/>
        <dbReference type="ChEBI" id="CHEBI:15378"/>
        <dbReference type="ChEBI" id="CHEBI:30013"/>
        <dbReference type="ChEBI" id="CHEBI:30616"/>
        <dbReference type="ChEBI" id="CHEBI:61977"/>
        <dbReference type="ChEBI" id="CHEBI:456216"/>
        <dbReference type="EC" id="2.7.11.1"/>
    </reaction>
</comment>
<evidence type="ECO:0000256" key="2">
    <source>
        <dbReference type="ARBA" id="ARBA00011534"/>
    </source>
</evidence>
<dbReference type="PROSITE" id="PS50011">
    <property type="entry name" value="PROTEIN_KINASE_DOM"/>
    <property type="match status" value="1"/>
</dbReference>
<keyword evidence="10" id="KW-0067">ATP-binding</keyword>
<keyword evidence="7" id="KW-0808">Transferase</keyword>
<dbReference type="PROSITE" id="PS00109">
    <property type="entry name" value="PROTEIN_KINASE_TYR"/>
    <property type="match status" value="1"/>
</dbReference>
<protein>
    <recommendedName>
        <fullName evidence="5">EKC/KEOPS complex subunit BUD32</fullName>
        <ecNumber evidence="3">2.7.11.1</ecNumber>
    </recommendedName>
    <alternativeName>
        <fullName evidence="11 12">Atypical Serine/threonine protein kinase BUD32</fullName>
    </alternativeName>
    <alternativeName>
        <fullName evidence="4">EKC/KEOPS complex subunit bud32</fullName>
    </alternativeName>
</protein>
<feature type="domain" description="Protein kinase" evidence="15">
    <location>
        <begin position="50"/>
        <end position="446"/>
    </location>
</feature>